<reference evidence="2" key="1">
    <citation type="submission" date="2025-08" db="UniProtKB">
        <authorList>
            <consortium name="RefSeq"/>
        </authorList>
    </citation>
    <scope>IDENTIFICATION</scope>
    <source>
        <tissue evidence="2">Muscle</tissue>
    </source>
</reference>
<dbReference type="Proteomes" id="UP000694941">
    <property type="component" value="Unplaced"/>
</dbReference>
<dbReference type="InterPro" id="IPR053134">
    <property type="entry name" value="RNA-dir_DNA_polymerase"/>
</dbReference>
<dbReference type="Gene3D" id="3.10.10.10">
    <property type="entry name" value="HIV Type 1 Reverse Transcriptase, subunit A, domain 1"/>
    <property type="match status" value="1"/>
</dbReference>
<keyword evidence="1" id="KW-1185">Reference proteome</keyword>
<dbReference type="SUPFAM" id="SSF56672">
    <property type="entry name" value="DNA/RNA polymerases"/>
    <property type="match status" value="1"/>
</dbReference>
<dbReference type="PANTHER" id="PTHR24559">
    <property type="entry name" value="TRANSPOSON TY3-I GAG-POL POLYPROTEIN"/>
    <property type="match status" value="1"/>
</dbReference>
<dbReference type="GeneID" id="106472057"/>
<evidence type="ECO:0000313" key="2">
    <source>
        <dbReference type="RefSeq" id="XP_013788140.1"/>
    </source>
</evidence>
<name>A0ABM1BT41_LIMPO</name>
<protein>
    <submittedName>
        <fullName evidence="2">Uncharacterized protein LOC106472057</fullName>
    </submittedName>
</protein>
<proteinExistence type="predicted"/>
<organism evidence="1 2">
    <name type="scientific">Limulus polyphemus</name>
    <name type="common">Atlantic horseshoe crab</name>
    <dbReference type="NCBI Taxonomy" id="6850"/>
    <lineage>
        <taxon>Eukaryota</taxon>
        <taxon>Metazoa</taxon>
        <taxon>Ecdysozoa</taxon>
        <taxon>Arthropoda</taxon>
        <taxon>Chelicerata</taxon>
        <taxon>Merostomata</taxon>
        <taxon>Xiphosura</taxon>
        <taxon>Limulidae</taxon>
        <taxon>Limulus</taxon>
    </lineage>
</organism>
<evidence type="ECO:0000313" key="1">
    <source>
        <dbReference type="Proteomes" id="UP000694941"/>
    </source>
</evidence>
<accession>A0ABM1BT41</accession>
<dbReference type="InterPro" id="IPR043502">
    <property type="entry name" value="DNA/RNA_pol_sf"/>
</dbReference>
<dbReference type="Gene3D" id="3.30.420.10">
    <property type="entry name" value="Ribonuclease H-like superfamily/Ribonuclease H"/>
    <property type="match status" value="1"/>
</dbReference>
<dbReference type="PANTHER" id="PTHR24559:SF435">
    <property type="entry name" value="RIBONUCLEASE H"/>
    <property type="match status" value="1"/>
</dbReference>
<dbReference type="RefSeq" id="XP_013788140.1">
    <property type="nucleotide sequence ID" value="XM_013932686.1"/>
</dbReference>
<dbReference type="InterPro" id="IPR036397">
    <property type="entry name" value="RNaseH_sf"/>
</dbReference>
<sequence>MHRRRPSNLQELENIYKQEWGKIFPAYCVKLVKGYPKRLSAVIAVKGAPIFRTHDAIFGKFMKVKASVESRNLMQYVETKAEVFKDSNHRITRSYSSLASLIVLVKKKDVSIRFCVDYQKENEVTKKDIYSLPRIDSTLNSLPKWFSTLDL</sequence>
<gene>
    <name evidence="2" type="primary">LOC106472057</name>
</gene>